<dbReference type="Pfam" id="PF07690">
    <property type="entry name" value="MFS_1"/>
    <property type="match status" value="1"/>
</dbReference>
<dbReference type="AlphaFoldDB" id="A0A0D6PIG7"/>
<evidence type="ECO:0000256" key="5">
    <source>
        <dbReference type="SAM" id="Phobius"/>
    </source>
</evidence>
<dbReference type="PANTHER" id="PTHR23508:SF10">
    <property type="entry name" value="CARBOXYLIC ACID TRANSPORTER PROTEIN HOMOLOG"/>
    <property type="match status" value="1"/>
</dbReference>
<sequence length="447" mass="48441">MSKPTPFLTPDERKIFISSAGGWGLDAMDICIFSLVIPSLLAAFTIGRGSVGILATAALISSAFGGWLGGILSDKVGRLVVLRWTIAWFSVATIICGLVHGYTTFLVFRILQGFGFGGEWAVGAVLMGEIIRSEKRGKVVGAVQSAYAVGWGVALILFSAVFSLISGPDAWRYLFVIAGVLGFPLFVLRMRMKLPTEYLDRAQTLRRAYQRDAGSTGFGDIFKPPYVSRTVIASLMCLGIQGGGYCLTVWLPTFLQQSRHLSVLHTTGYLAVFVVGSFCGYLGAAYLSDLIGRRMKIILFAVGALVIVVSYLTLPITDNIMMVLGFPLGFFMLGIYSGLGPLLTELYPMRLRGAGQGFCYNFGRGLGAVLPAVVGFLSLQLGLAQSIVVFSGACYVLVCLCAFLLPETTALKLETREQEDQLFLDARRREPSAVREVEERAVPSHKL</sequence>
<evidence type="ECO:0000313" key="7">
    <source>
        <dbReference type="EMBL" id="GAN81575.1"/>
    </source>
</evidence>
<keyword evidence="8" id="KW-1185">Reference proteome</keyword>
<feature type="transmembrane region" description="Helical" evidence="5">
    <location>
        <begin position="320"/>
        <end position="342"/>
    </location>
</feature>
<dbReference type="GO" id="GO:0005886">
    <property type="term" value="C:plasma membrane"/>
    <property type="evidence" value="ECO:0007669"/>
    <property type="project" value="TreeGrafter"/>
</dbReference>
<feature type="transmembrane region" description="Helical" evidence="5">
    <location>
        <begin position="263"/>
        <end position="285"/>
    </location>
</feature>
<gene>
    <name evidence="7" type="ORF">Aam_103_019</name>
</gene>
<feature type="transmembrane region" description="Helical" evidence="5">
    <location>
        <begin position="362"/>
        <end position="381"/>
    </location>
</feature>
<feature type="transmembrane region" description="Helical" evidence="5">
    <location>
        <begin position="23"/>
        <end position="46"/>
    </location>
</feature>
<evidence type="ECO:0000313" key="8">
    <source>
        <dbReference type="Proteomes" id="UP000032668"/>
    </source>
</evidence>
<dbReference type="Gene3D" id="1.20.1250.20">
    <property type="entry name" value="MFS general substrate transporter like domains"/>
    <property type="match status" value="2"/>
</dbReference>
<dbReference type="InterPro" id="IPR020846">
    <property type="entry name" value="MFS_dom"/>
</dbReference>
<feature type="transmembrane region" description="Helical" evidence="5">
    <location>
        <begin position="171"/>
        <end position="188"/>
    </location>
</feature>
<evidence type="ECO:0000256" key="4">
    <source>
        <dbReference type="ARBA" id="ARBA00023136"/>
    </source>
</evidence>
<feature type="transmembrane region" description="Helical" evidence="5">
    <location>
        <begin position="297"/>
        <end position="314"/>
    </location>
</feature>
<proteinExistence type="predicted"/>
<feature type="transmembrane region" description="Helical" evidence="5">
    <location>
        <begin position="231"/>
        <end position="251"/>
    </location>
</feature>
<dbReference type="CDD" id="cd17371">
    <property type="entry name" value="MFS_MucK"/>
    <property type="match status" value="1"/>
</dbReference>
<evidence type="ECO:0000256" key="3">
    <source>
        <dbReference type="ARBA" id="ARBA00022989"/>
    </source>
</evidence>
<feature type="transmembrane region" description="Helical" evidence="5">
    <location>
        <begin position="52"/>
        <end position="73"/>
    </location>
</feature>
<dbReference type="PANTHER" id="PTHR23508">
    <property type="entry name" value="CARBOXYLIC ACID TRANSPORTER PROTEIN HOMOLOG"/>
    <property type="match status" value="1"/>
</dbReference>
<feature type="transmembrane region" description="Helical" evidence="5">
    <location>
        <begin position="139"/>
        <end position="165"/>
    </location>
</feature>
<keyword evidence="3 5" id="KW-1133">Transmembrane helix</keyword>
<keyword evidence="4 5" id="KW-0472">Membrane</keyword>
<comment type="subcellular location">
    <subcellularLocation>
        <location evidence="1">Membrane</location>
        <topology evidence="1">Multi-pass membrane protein</topology>
    </subcellularLocation>
</comment>
<dbReference type="PROSITE" id="PS00217">
    <property type="entry name" value="SUGAR_TRANSPORT_2"/>
    <property type="match status" value="1"/>
</dbReference>
<name>A0A0D6PIG7_9PROT</name>
<dbReference type="RefSeq" id="WP_048879965.1">
    <property type="nucleotide sequence ID" value="NZ_BAPR01000075.1"/>
</dbReference>
<dbReference type="SUPFAM" id="SSF103473">
    <property type="entry name" value="MFS general substrate transporter"/>
    <property type="match status" value="1"/>
</dbReference>
<dbReference type="OrthoDB" id="5368493at2"/>
<dbReference type="InterPro" id="IPR011701">
    <property type="entry name" value="MFS"/>
</dbReference>
<feature type="transmembrane region" description="Helical" evidence="5">
    <location>
        <begin position="387"/>
        <end position="406"/>
    </location>
</feature>
<dbReference type="STRING" id="1120923.SAMN02746095_03393"/>
<dbReference type="Proteomes" id="UP000032668">
    <property type="component" value="Unassembled WGS sequence"/>
</dbReference>
<accession>A0A0D6PIG7</accession>
<reference evidence="7 8" key="1">
    <citation type="submission" date="2012-11" db="EMBL/GenBank/DDBJ databases">
        <title>Whole genome sequence of Acidocella aminolytica 101 = DSM 11237.</title>
        <authorList>
            <person name="Azuma Y."/>
            <person name="Higashiura N."/>
            <person name="Hirakawa H."/>
            <person name="Matsushita K."/>
        </authorList>
    </citation>
    <scope>NUCLEOTIDE SEQUENCE [LARGE SCALE GENOMIC DNA]</scope>
    <source>
        <strain evidence="8">101 / DSM 11237</strain>
    </source>
</reference>
<comment type="caution">
    <text evidence="7">The sequence shown here is derived from an EMBL/GenBank/DDBJ whole genome shotgun (WGS) entry which is preliminary data.</text>
</comment>
<evidence type="ECO:0000256" key="2">
    <source>
        <dbReference type="ARBA" id="ARBA00022692"/>
    </source>
</evidence>
<evidence type="ECO:0000259" key="6">
    <source>
        <dbReference type="PROSITE" id="PS50850"/>
    </source>
</evidence>
<dbReference type="InterPro" id="IPR036259">
    <property type="entry name" value="MFS_trans_sf"/>
</dbReference>
<dbReference type="InterPro" id="IPR005829">
    <property type="entry name" value="Sugar_transporter_CS"/>
</dbReference>
<evidence type="ECO:0000256" key="1">
    <source>
        <dbReference type="ARBA" id="ARBA00004141"/>
    </source>
</evidence>
<feature type="domain" description="Major facilitator superfamily (MFS) profile" evidence="6">
    <location>
        <begin position="15"/>
        <end position="409"/>
    </location>
</feature>
<dbReference type="PROSITE" id="PS50850">
    <property type="entry name" value="MFS"/>
    <property type="match status" value="1"/>
</dbReference>
<keyword evidence="2 5" id="KW-0812">Transmembrane</keyword>
<dbReference type="GO" id="GO:0046943">
    <property type="term" value="F:carboxylic acid transmembrane transporter activity"/>
    <property type="evidence" value="ECO:0007669"/>
    <property type="project" value="TreeGrafter"/>
</dbReference>
<organism evidence="7 8">
    <name type="scientific">Acidocella aminolytica 101 = DSM 11237</name>
    <dbReference type="NCBI Taxonomy" id="1120923"/>
    <lineage>
        <taxon>Bacteria</taxon>
        <taxon>Pseudomonadati</taxon>
        <taxon>Pseudomonadota</taxon>
        <taxon>Alphaproteobacteria</taxon>
        <taxon>Acetobacterales</taxon>
        <taxon>Acidocellaceae</taxon>
        <taxon>Acidocella</taxon>
    </lineage>
</organism>
<dbReference type="PROSITE" id="PS00216">
    <property type="entry name" value="SUGAR_TRANSPORT_1"/>
    <property type="match status" value="1"/>
</dbReference>
<dbReference type="EMBL" id="BANC01000101">
    <property type="protein sequence ID" value="GAN81575.1"/>
    <property type="molecule type" value="Genomic_DNA"/>
</dbReference>
<feature type="transmembrane region" description="Helical" evidence="5">
    <location>
        <begin position="80"/>
        <end position="100"/>
    </location>
</feature>
<protein>
    <submittedName>
        <fullName evidence="7">Major facilitator superfamily transporter</fullName>
    </submittedName>
</protein>